<proteinExistence type="predicted"/>
<protein>
    <submittedName>
        <fullName evidence="2">Uncharacterized protein</fullName>
    </submittedName>
</protein>
<organism evidence="2 3">
    <name type="scientific">Ficus carica</name>
    <name type="common">Common fig</name>
    <dbReference type="NCBI Taxonomy" id="3494"/>
    <lineage>
        <taxon>Eukaryota</taxon>
        <taxon>Viridiplantae</taxon>
        <taxon>Streptophyta</taxon>
        <taxon>Embryophyta</taxon>
        <taxon>Tracheophyta</taxon>
        <taxon>Spermatophyta</taxon>
        <taxon>Magnoliopsida</taxon>
        <taxon>eudicotyledons</taxon>
        <taxon>Gunneridae</taxon>
        <taxon>Pentapetalae</taxon>
        <taxon>rosids</taxon>
        <taxon>fabids</taxon>
        <taxon>Rosales</taxon>
        <taxon>Moraceae</taxon>
        <taxon>Ficeae</taxon>
        <taxon>Ficus</taxon>
    </lineage>
</organism>
<gene>
    <name evidence="2" type="ORF">TIFTF001_031903</name>
</gene>
<name>A0AA88J5T9_FICCA</name>
<comment type="caution">
    <text evidence="2">The sequence shown here is derived from an EMBL/GenBank/DDBJ whole genome shotgun (WGS) entry which is preliminary data.</text>
</comment>
<feature type="region of interest" description="Disordered" evidence="1">
    <location>
        <begin position="22"/>
        <end position="46"/>
    </location>
</feature>
<keyword evidence="3" id="KW-1185">Reference proteome</keyword>
<evidence type="ECO:0000313" key="3">
    <source>
        <dbReference type="Proteomes" id="UP001187192"/>
    </source>
</evidence>
<dbReference type="AlphaFoldDB" id="A0AA88J5T9"/>
<evidence type="ECO:0000256" key="1">
    <source>
        <dbReference type="SAM" id="MobiDB-lite"/>
    </source>
</evidence>
<accession>A0AA88J5T9</accession>
<evidence type="ECO:0000313" key="2">
    <source>
        <dbReference type="EMBL" id="GMN62825.1"/>
    </source>
</evidence>
<dbReference type="Proteomes" id="UP001187192">
    <property type="component" value="Unassembled WGS sequence"/>
</dbReference>
<reference evidence="2" key="1">
    <citation type="submission" date="2023-07" db="EMBL/GenBank/DDBJ databases">
        <title>draft genome sequence of fig (Ficus carica).</title>
        <authorList>
            <person name="Takahashi T."/>
            <person name="Nishimura K."/>
        </authorList>
    </citation>
    <scope>NUCLEOTIDE SEQUENCE</scope>
</reference>
<sequence>MTSSQSFFSPLMAAEARWISSSETRTAQHGRFGCRSSEPDRIGTSKPFRQGGCRLFARGITEAAIFSPFKRGKQRENVQNRSEEKKGGR</sequence>
<dbReference type="EMBL" id="BTGU01000136">
    <property type="protein sequence ID" value="GMN62825.1"/>
    <property type="molecule type" value="Genomic_DNA"/>
</dbReference>